<dbReference type="InterPro" id="IPR003688">
    <property type="entry name" value="TraG/VirD4"/>
</dbReference>
<dbReference type="GO" id="GO:0016020">
    <property type="term" value="C:membrane"/>
    <property type="evidence" value="ECO:0007669"/>
    <property type="project" value="InterPro"/>
</dbReference>
<sequence length="80" mass="8809">MFRDARQNIFAIASPGAGKSVMLMRSLISYRGAVVLDVKGELYAATAGWRKRGVGPVYRQDGELDPVQPAGWVRPRDFAN</sequence>
<dbReference type="Proteomes" id="UP000289546">
    <property type="component" value="Unassembled WGS sequence"/>
</dbReference>
<dbReference type="EMBL" id="LBJQ01000048">
    <property type="protein sequence ID" value="RXH33067.1"/>
    <property type="molecule type" value="Genomic_DNA"/>
</dbReference>
<dbReference type="AlphaFoldDB" id="A0A4Q0S7V0"/>
<accession>A0A4Q0S7V0</accession>
<proteinExistence type="predicted"/>
<dbReference type="RefSeq" id="WP_164936033.1">
    <property type="nucleotide sequence ID" value="NZ_LBJQ01000048.1"/>
</dbReference>
<evidence type="ECO:0008006" key="3">
    <source>
        <dbReference type="Google" id="ProtNLM"/>
    </source>
</evidence>
<keyword evidence="2" id="KW-1185">Reference proteome</keyword>
<dbReference type="Pfam" id="PF02534">
    <property type="entry name" value="T4SS-DNA_transf"/>
    <property type="match status" value="1"/>
</dbReference>
<protein>
    <recommendedName>
        <fullName evidence="3">Conjugal transfer protein TraG</fullName>
    </recommendedName>
</protein>
<gene>
    <name evidence="1" type="ORF">XH99_09815</name>
</gene>
<evidence type="ECO:0000313" key="2">
    <source>
        <dbReference type="Proteomes" id="UP000289546"/>
    </source>
</evidence>
<organism evidence="1 2">
    <name type="scientific">Bradyrhizobium nanningense</name>
    <dbReference type="NCBI Taxonomy" id="1325118"/>
    <lineage>
        <taxon>Bacteria</taxon>
        <taxon>Pseudomonadati</taxon>
        <taxon>Pseudomonadota</taxon>
        <taxon>Alphaproteobacteria</taxon>
        <taxon>Hyphomicrobiales</taxon>
        <taxon>Nitrobacteraceae</taxon>
        <taxon>Bradyrhizobium</taxon>
    </lineage>
</organism>
<name>A0A4Q0S7V0_9BRAD</name>
<comment type="caution">
    <text evidence="1">The sequence shown here is derived from an EMBL/GenBank/DDBJ whole genome shotgun (WGS) entry which is preliminary data.</text>
</comment>
<reference evidence="1 2" key="1">
    <citation type="submission" date="2015-04" db="EMBL/GenBank/DDBJ databases">
        <title>Comparative genomics of rhizobia nodulating Arachis hypogaea in China.</title>
        <authorList>
            <person name="Li Y."/>
        </authorList>
    </citation>
    <scope>NUCLEOTIDE SEQUENCE [LARGE SCALE GENOMIC DNA]</scope>
    <source>
        <strain evidence="1 2">CCBAU 51757</strain>
    </source>
</reference>
<evidence type="ECO:0000313" key="1">
    <source>
        <dbReference type="EMBL" id="RXH33067.1"/>
    </source>
</evidence>